<name>A0A8S5PWK2_9CAUD</name>
<evidence type="ECO:0000313" key="1">
    <source>
        <dbReference type="EMBL" id="DAE10969.1"/>
    </source>
</evidence>
<sequence>MIKKIIINKPGGTASKNAVMYRLTIPAEMVALLGITPDDRSVELEMVGDTLTIRKIKEEK</sequence>
<organism evidence="1">
    <name type="scientific">Siphoviridae sp. ctPsO101</name>
    <dbReference type="NCBI Taxonomy" id="2825487"/>
    <lineage>
        <taxon>Viruses</taxon>
        <taxon>Duplodnaviria</taxon>
        <taxon>Heunggongvirae</taxon>
        <taxon>Uroviricota</taxon>
        <taxon>Caudoviricetes</taxon>
    </lineage>
</organism>
<accession>A0A8S5PWK2</accession>
<proteinExistence type="predicted"/>
<dbReference type="SUPFAM" id="SSF89447">
    <property type="entry name" value="AbrB/MazE/MraZ-like"/>
    <property type="match status" value="1"/>
</dbReference>
<reference evidence="1" key="1">
    <citation type="journal article" date="2021" name="Proc. Natl. Acad. Sci. U.S.A.">
        <title>A Catalog of Tens of Thousands of Viruses from Human Metagenomes Reveals Hidden Associations with Chronic Diseases.</title>
        <authorList>
            <person name="Tisza M.J."/>
            <person name="Buck C.B."/>
        </authorList>
    </citation>
    <scope>NUCLEOTIDE SEQUENCE</scope>
    <source>
        <strain evidence="1">CtPsO101</strain>
    </source>
</reference>
<protein>
    <submittedName>
        <fullName evidence="1">Transition state regulatory protein abrB HOMODIMER BIOINFORMATICS</fullName>
    </submittedName>
</protein>
<dbReference type="InterPro" id="IPR037914">
    <property type="entry name" value="SpoVT-AbrB_sf"/>
</dbReference>
<dbReference type="EMBL" id="BK015523">
    <property type="protein sequence ID" value="DAE10969.1"/>
    <property type="molecule type" value="Genomic_DNA"/>
</dbReference>